<sequence>MADAEYVDGDINTIDDGGYDDDHLDDVVEDEHGDDEANDVRDTLPEAVLTYLARSLARDPDAVLVEAEDRRGQIRLSLHVGPGDMGRVIGRRGRTAQAIRALVGVAGARTGVSTNVDIVDD</sequence>
<name>A0A6J7AH55_9ZZZZ</name>
<dbReference type="Pfam" id="PF13083">
    <property type="entry name" value="KH_KhpA-B"/>
    <property type="match status" value="1"/>
</dbReference>
<dbReference type="SUPFAM" id="SSF54814">
    <property type="entry name" value="Prokaryotic type KH domain (KH-domain type II)"/>
    <property type="match status" value="1"/>
</dbReference>
<dbReference type="GO" id="GO:0003723">
    <property type="term" value="F:RNA binding"/>
    <property type="evidence" value="ECO:0007669"/>
    <property type="project" value="UniProtKB-KW"/>
</dbReference>
<dbReference type="HAMAP" id="MF_00088">
    <property type="entry name" value="KhpA"/>
    <property type="match status" value="1"/>
</dbReference>
<dbReference type="InterPro" id="IPR020627">
    <property type="entry name" value="KhpA"/>
</dbReference>
<protein>
    <submittedName>
        <fullName evidence="3">Unannotated protein</fullName>
    </submittedName>
</protein>
<proteinExistence type="inferred from homology"/>
<reference evidence="3" key="1">
    <citation type="submission" date="2020-05" db="EMBL/GenBank/DDBJ databases">
        <authorList>
            <person name="Chiriac C."/>
            <person name="Salcher M."/>
            <person name="Ghai R."/>
            <person name="Kavagutti S V."/>
        </authorList>
    </citation>
    <scope>NUCLEOTIDE SEQUENCE</scope>
</reference>
<dbReference type="PANTHER" id="PTHR34654">
    <property type="entry name" value="UPF0109 PROTEIN SCO5592"/>
    <property type="match status" value="1"/>
</dbReference>
<dbReference type="InterPro" id="IPR009019">
    <property type="entry name" value="KH_sf_prok-type"/>
</dbReference>
<dbReference type="EMBL" id="CAFBPM010000023">
    <property type="protein sequence ID" value="CAB5030964.1"/>
    <property type="molecule type" value="Genomic_DNA"/>
</dbReference>
<accession>A0A6J7AH55</accession>
<organism evidence="3">
    <name type="scientific">freshwater metagenome</name>
    <dbReference type="NCBI Taxonomy" id="449393"/>
    <lineage>
        <taxon>unclassified sequences</taxon>
        <taxon>metagenomes</taxon>
        <taxon>ecological metagenomes</taxon>
    </lineage>
</organism>
<evidence type="ECO:0000313" key="5">
    <source>
        <dbReference type="EMBL" id="CAB5030964.1"/>
    </source>
</evidence>
<dbReference type="Gene3D" id="3.30.300.20">
    <property type="match status" value="1"/>
</dbReference>
<dbReference type="CDD" id="cd22533">
    <property type="entry name" value="KH-II_YlqC-like"/>
    <property type="match status" value="1"/>
</dbReference>
<dbReference type="PANTHER" id="PTHR34654:SF1">
    <property type="entry name" value="RNA-BINDING PROTEIN KHPA"/>
    <property type="match status" value="1"/>
</dbReference>
<dbReference type="AlphaFoldDB" id="A0A6J7AH55"/>
<evidence type="ECO:0000313" key="4">
    <source>
        <dbReference type="EMBL" id="CAB4863063.1"/>
    </source>
</evidence>
<dbReference type="EMBL" id="CAFBLT010000001">
    <property type="protein sequence ID" value="CAB4863063.1"/>
    <property type="molecule type" value="Genomic_DNA"/>
</dbReference>
<dbReference type="InterPro" id="IPR015946">
    <property type="entry name" value="KH_dom-like_a/b"/>
</dbReference>
<keyword evidence="2" id="KW-0694">RNA-binding</keyword>
<dbReference type="EMBL" id="CAFABE010000069">
    <property type="protein sequence ID" value="CAB4832102.1"/>
    <property type="molecule type" value="Genomic_DNA"/>
</dbReference>
<keyword evidence="1" id="KW-0963">Cytoplasm</keyword>
<gene>
    <name evidence="3" type="ORF">UFOPK3164_01304</name>
    <name evidence="4" type="ORF">UFOPK3427_00314</name>
    <name evidence="5" type="ORF">UFOPK4112_01640</name>
</gene>
<evidence type="ECO:0000256" key="2">
    <source>
        <dbReference type="ARBA" id="ARBA00022884"/>
    </source>
</evidence>
<evidence type="ECO:0000313" key="3">
    <source>
        <dbReference type="EMBL" id="CAB4832102.1"/>
    </source>
</evidence>
<dbReference type="PROSITE" id="PS50084">
    <property type="entry name" value="KH_TYPE_1"/>
    <property type="match status" value="1"/>
</dbReference>
<evidence type="ECO:0000256" key="1">
    <source>
        <dbReference type="ARBA" id="ARBA00022490"/>
    </source>
</evidence>